<dbReference type="OrthoDB" id="3900342at2759"/>
<feature type="transmembrane region" description="Helical" evidence="7">
    <location>
        <begin position="380"/>
        <end position="399"/>
    </location>
</feature>
<evidence type="ECO:0000256" key="3">
    <source>
        <dbReference type="ARBA" id="ARBA00022692"/>
    </source>
</evidence>
<dbReference type="Pfam" id="PF00324">
    <property type="entry name" value="AA_permease"/>
    <property type="match status" value="1"/>
</dbReference>
<feature type="transmembrane region" description="Helical" evidence="7">
    <location>
        <begin position="327"/>
        <end position="346"/>
    </location>
</feature>
<gene>
    <name evidence="9" type="ORF">DXG03_006045</name>
</gene>
<feature type="transmembrane region" description="Helical" evidence="7">
    <location>
        <begin position="131"/>
        <end position="157"/>
    </location>
</feature>
<dbReference type="PANTHER" id="PTHR43341">
    <property type="entry name" value="AMINO ACID PERMEASE"/>
    <property type="match status" value="1"/>
</dbReference>
<keyword evidence="6 7" id="KW-0472">Membrane</keyword>
<feature type="transmembrane region" description="Helical" evidence="7">
    <location>
        <begin position="178"/>
        <end position="203"/>
    </location>
</feature>
<dbReference type="PROSITE" id="PS00218">
    <property type="entry name" value="AMINO_ACID_PERMEASE_1"/>
    <property type="match status" value="1"/>
</dbReference>
<keyword evidence="4" id="KW-0029">Amino-acid transport</keyword>
<proteinExistence type="predicted"/>
<dbReference type="GO" id="GO:0015171">
    <property type="term" value="F:amino acid transmembrane transporter activity"/>
    <property type="evidence" value="ECO:0007669"/>
    <property type="project" value="TreeGrafter"/>
</dbReference>
<dbReference type="EMBL" id="JABCKV010000391">
    <property type="protein sequence ID" value="KAG5641088.1"/>
    <property type="molecule type" value="Genomic_DNA"/>
</dbReference>
<keyword evidence="5 7" id="KW-1133">Transmembrane helix</keyword>
<feature type="transmembrane region" description="Helical" evidence="7">
    <location>
        <begin position="411"/>
        <end position="428"/>
    </location>
</feature>
<comment type="caution">
    <text evidence="9">The sequence shown here is derived from an EMBL/GenBank/DDBJ whole genome shotgun (WGS) entry which is preliminary data.</text>
</comment>
<evidence type="ECO:0000256" key="7">
    <source>
        <dbReference type="SAM" id="Phobius"/>
    </source>
</evidence>
<dbReference type="AlphaFoldDB" id="A0A9P7G2U9"/>
<dbReference type="InterPro" id="IPR004841">
    <property type="entry name" value="AA-permease/SLC12A_dom"/>
</dbReference>
<keyword evidence="10" id="KW-1185">Reference proteome</keyword>
<protein>
    <recommendedName>
        <fullName evidence="8">Amino acid permease/ SLC12A domain-containing protein</fullName>
    </recommendedName>
</protein>
<name>A0A9P7G2U9_9AGAR</name>
<evidence type="ECO:0000256" key="5">
    <source>
        <dbReference type="ARBA" id="ARBA00022989"/>
    </source>
</evidence>
<keyword evidence="2" id="KW-0813">Transport</keyword>
<accession>A0A9P7G2U9</accession>
<evidence type="ECO:0000313" key="9">
    <source>
        <dbReference type="EMBL" id="KAG5641088.1"/>
    </source>
</evidence>
<feature type="transmembrane region" description="Helical" evidence="7">
    <location>
        <begin position="209"/>
        <end position="231"/>
    </location>
</feature>
<evidence type="ECO:0000256" key="1">
    <source>
        <dbReference type="ARBA" id="ARBA00004141"/>
    </source>
</evidence>
<evidence type="ECO:0000259" key="8">
    <source>
        <dbReference type="Pfam" id="PF00324"/>
    </source>
</evidence>
<organism evidence="9 10">
    <name type="scientific">Asterophora parasitica</name>
    <dbReference type="NCBI Taxonomy" id="117018"/>
    <lineage>
        <taxon>Eukaryota</taxon>
        <taxon>Fungi</taxon>
        <taxon>Dikarya</taxon>
        <taxon>Basidiomycota</taxon>
        <taxon>Agaricomycotina</taxon>
        <taxon>Agaricomycetes</taxon>
        <taxon>Agaricomycetidae</taxon>
        <taxon>Agaricales</taxon>
        <taxon>Tricholomatineae</taxon>
        <taxon>Lyophyllaceae</taxon>
        <taxon>Asterophora</taxon>
    </lineage>
</organism>
<feature type="domain" description="Amino acid permease/ SLC12A" evidence="8">
    <location>
        <begin position="100"/>
        <end position="418"/>
    </location>
</feature>
<reference evidence="9" key="1">
    <citation type="submission" date="2020-07" db="EMBL/GenBank/DDBJ databases">
        <authorList>
            <person name="Nieuwenhuis M."/>
            <person name="Van De Peppel L.J.J."/>
        </authorList>
    </citation>
    <scope>NUCLEOTIDE SEQUENCE</scope>
    <source>
        <strain evidence="9">AP01</strain>
        <tissue evidence="9">Mycelium</tissue>
    </source>
</reference>
<keyword evidence="3 7" id="KW-0812">Transmembrane</keyword>
<feature type="transmembrane region" description="Helical" evidence="7">
    <location>
        <begin position="243"/>
        <end position="262"/>
    </location>
</feature>
<dbReference type="InterPro" id="IPR004840">
    <property type="entry name" value="Amino_acid_permease_CS"/>
</dbReference>
<sequence>MENKKVEEKFDVASVSSGPARVEFYDPSKESIWTRIGLSFESFKRAPGTTGSVALQQHISSSSPPTTTLYSGQAIVGAVEDSETLRVQNPMLQQKMKPRHLQMIAVGGSIGTGLFVGSGSALHLGGPGGILIAWILMGIMLINVTQALGEMCILFPVSGGFYTLAGRFLDPSFAFAMGWNYVLQWAVVLPLEITVAGTTVQYWKSDVPIAGWITVFWAVIVIISVFGTLGFAEEEFWSSCLKLLVVIMFIFIGVVCVCGGGPKSGDYATYLGGKNWSNPGAFANGFKGVCSVFVTAAFSFAGTELVGLAASETPNPRESMPAAVKGTFWRITIIYVSSLTLIGLLIPWNEPRLLGGGGAAASPFVIALDKARIPGLNHFINVTICISVLSIGMACVYAGSRTLTALAETGYAPKIFTYGMFVVLYITTQLTGMVQLTSPLARCGLSSPSWLSLPSPTSTSRRTQETVSVSAAIGCELRQAR</sequence>
<reference evidence="9" key="2">
    <citation type="submission" date="2021-10" db="EMBL/GenBank/DDBJ databases">
        <title>Phylogenomics reveals ancestral predisposition of the termite-cultivated fungus Termitomyces towards a domesticated lifestyle.</title>
        <authorList>
            <person name="Auxier B."/>
            <person name="Grum-Grzhimaylo A."/>
            <person name="Cardenas M.E."/>
            <person name="Lodge J.D."/>
            <person name="Laessoe T."/>
            <person name="Pedersen O."/>
            <person name="Smith M.E."/>
            <person name="Kuyper T.W."/>
            <person name="Franco-Molano E.A."/>
            <person name="Baroni T.J."/>
            <person name="Aanen D.K."/>
        </authorList>
    </citation>
    <scope>NUCLEOTIDE SEQUENCE</scope>
    <source>
        <strain evidence="9">AP01</strain>
        <tissue evidence="9">Mycelium</tissue>
    </source>
</reference>
<evidence type="ECO:0000256" key="6">
    <source>
        <dbReference type="ARBA" id="ARBA00023136"/>
    </source>
</evidence>
<feature type="transmembrane region" description="Helical" evidence="7">
    <location>
        <begin position="101"/>
        <end position="125"/>
    </location>
</feature>
<dbReference type="GO" id="GO:0016020">
    <property type="term" value="C:membrane"/>
    <property type="evidence" value="ECO:0007669"/>
    <property type="project" value="UniProtKB-SubCell"/>
</dbReference>
<dbReference type="PANTHER" id="PTHR43341:SF12">
    <property type="entry name" value="AMINO ACID TRANSPORTER (EUROFUNG)"/>
    <property type="match status" value="1"/>
</dbReference>
<dbReference type="Proteomes" id="UP000775547">
    <property type="component" value="Unassembled WGS sequence"/>
</dbReference>
<evidence type="ECO:0000256" key="2">
    <source>
        <dbReference type="ARBA" id="ARBA00022448"/>
    </source>
</evidence>
<comment type="subcellular location">
    <subcellularLocation>
        <location evidence="1">Membrane</location>
        <topology evidence="1">Multi-pass membrane protein</topology>
    </subcellularLocation>
</comment>
<evidence type="ECO:0000313" key="10">
    <source>
        <dbReference type="Proteomes" id="UP000775547"/>
    </source>
</evidence>
<dbReference type="InterPro" id="IPR050524">
    <property type="entry name" value="APC_YAT"/>
</dbReference>
<evidence type="ECO:0000256" key="4">
    <source>
        <dbReference type="ARBA" id="ARBA00022970"/>
    </source>
</evidence>
<dbReference type="Gene3D" id="1.20.1740.10">
    <property type="entry name" value="Amino acid/polyamine transporter I"/>
    <property type="match status" value="1"/>
</dbReference>